<keyword evidence="3" id="KW-1185">Reference proteome</keyword>
<evidence type="ECO:0000313" key="2">
    <source>
        <dbReference type="EMBL" id="KAK0409302.1"/>
    </source>
</evidence>
<dbReference type="AlphaFoldDB" id="A0AA39HR07"/>
<feature type="compositionally biased region" description="Basic and acidic residues" evidence="1">
    <location>
        <begin position="46"/>
        <end position="56"/>
    </location>
</feature>
<protein>
    <submittedName>
        <fullName evidence="2">Uncharacterized protein</fullName>
    </submittedName>
</protein>
<proteinExistence type="predicted"/>
<reference evidence="2" key="1">
    <citation type="submission" date="2023-06" db="EMBL/GenBank/DDBJ databases">
        <title>Genomic analysis of the entomopathogenic nematode Steinernema hermaphroditum.</title>
        <authorList>
            <person name="Schwarz E.M."/>
            <person name="Heppert J.K."/>
            <person name="Baniya A."/>
            <person name="Schwartz H.T."/>
            <person name="Tan C.-H."/>
            <person name="Antoshechkin I."/>
            <person name="Sternberg P.W."/>
            <person name="Goodrich-Blair H."/>
            <person name="Dillman A.R."/>
        </authorList>
    </citation>
    <scope>NUCLEOTIDE SEQUENCE</scope>
    <source>
        <strain evidence="2">PS9179</strain>
        <tissue evidence="2">Whole animal</tissue>
    </source>
</reference>
<dbReference type="Proteomes" id="UP001175271">
    <property type="component" value="Unassembled WGS sequence"/>
</dbReference>
<accession>A0AA39HR07</accession>
<evidence type="ECO:0000313" key="3">
    <source>
        <dbReference type="Proteomes" id="UP001175271"/>
    </source>
</evidence>
<dbReference type="EMBL" id="JAUCMV010000003">
    <property type="protein sequence ID" value="KAK0409302.1"/>
    <property type="molecule type" value="Genomic_DNA"/>
</dbReference>
<name>A0AA39HR07_9BILA</name>
<feature type="region of interest" description="Disordered" evidence="1">
    <location>
        <begin position="1"/>
        <end position="59"/>
    </location>
</feature>
<gene>
    <name evidence="2" type="ORF">QR680_004464</name>
</gene>
<sequence length="243" mass="27610">MSHSRSSPQIGSDESPMMESRSMKSQTLTEGSEFVDYSSSATNVGEETRSLHESRKTSSTVVSPLKPLVMTEKDKLKLQMQLKKRKEKRLQQAMSTSAAKNSKRLVNIQNWRDRLAEFDFSEADLNNLEATAKENDDCPTYKQEAFAWIRANKNRLLKNPGITAKYYKLAFHDTYVSIELAIKALRDMVKAGLISQEEFDTSHDIARLLRSSETAQISIHSISNLVKKITWERLIGIDPRSAH</sequence>
<organism evidence="2 3">
    <name type="scientific">Steinernema hermaphroditum</name>
    <dbReference type="NCBI Taxonomy" id="289476"/>
    <lineage>
        <taxon>Eukaryota</taxon>
        <taxon>Metazoa</taxon>
        <taxon>Ecdysozoa</taxon>
        <taxon>Nematoda</taxon>
        <taxon>Chromadorea</taxon>
        <taxon>Rhabditida</taxon>
        <taxon>Tylenchina</taxon>
        <taxon>Panagrolaimomorpha</taxon>
        <taxon>Strongyloidoidea</taxon>
        <taxon>Steinernematidae</taxon>
        <taxon>Steinernema</taxon>
    </lineage>
</organism>
<comment type="caution">
    <text evidence="2">The sequence shown here is derived from an EMBL/GenBank/DDBJ whole genome shotgun (WGS) entry which is preliminary data.</text>
</comment>
<feature type="compositionally biased region" description="Polar residues" evidence="1">
    <location>
        <begin position="1"/>
        <end position="12"/>
    </location>
</feature>
<evidence type="ECO:0000256" key="1">
    <source>
        <dbReference type="SAM" id="MobiDB-lite"/>
    </source>
</evidence>